<keyword evidence="1" id="KW-1133">Transmembrane helix</keyword>
<keyword evidence="1" id="KW-0472">Membrane</keyword>
<keyword evidence="1" id="KW-0812">Transmembrane</keyword>
<feature type="transmembrane region" description="Helical" evidence="1">
    <location>
        <begin position="16"/>
        <end position="41"/>
    </location>
</feature>
<dbReference type="Pfam" id="PF10756">
    <property type="entry name" value="bPH_6"/>
    <property type="match status" value="1"/>
</dbReference>
<name>A0ABS9YZG8_9MYCO</name>
<feature type="transmembrane region" description="Helical" evidence="1">
    <location>
        <begin position="53"/>
        <end position="72"/>
    </location>
</feature>
<keyword evidence="4" id="KW-1185">Reference proteome</keyword>
<evidence type="ECO:0000259" key="2">
    <source>
        <dbReference type="Pfam" id="PF10756"/>
    </source>
</evidence>
<dbReference type="InterPro" id="IPR019692">
    <property type="entry name" value="CFP-6_PH"/>
</dbReference>
<feature type="domain" description="Low molecular weight protein antigen 6 PH" evidence="2">
    <location>
        <begin position="73"/>
        <end position="141"/>
    </location>
</feature>
<dbReference type="EMBL" id="JAIVFL010000001">
    <property type="protein sequence ID" value="MCI4676113.1"/>
    <property type="molecule type" value="Genomic_DNA"/>
</dbReference>
<comment type="caution">
    <text evidence="3">The sequence shown here is derived from an EMBL/GenBank/DDBJ whole genome shotgun (WGS) entry which is preliminary data.</text>
</comment>
<dbReference type="RefSeq" id="WP_243072343.1">
    <property type="nucleotide sequence ID" value="NZ_JAIVFL010000001.1"/>
</dbReference>
<sequence length="154" mass="16612">MSGPKGDWDVVLRPRLTPIFACVSAFVLATAGIVVGFLLNLRYTGAIIQPADQVAVATLGVIIAAAILLLALPRVRVGPAGIAVRNVVLERLVPWNEVVDVSFPEGSRWARVDIADHEYIPVLAIQSVDGERAIEAMDTLRSLMAKYRPDLSRG</sequence>
<evidence type="ECO:0000313" key="4">
    <source>
        <dbReference type="Proteomes" id="UP001139068"/>
    </source>
</evidence>
<dbReference type="Proteomes" id="UP001139068">
    <property type="component" value="Unassembled WGS sequence"/>
</dbReference>
<protein>
    <submittedName>
        <fullName evidence="3">PH domain-containing protein</fullName>
    </submittedName>
</protein>
<proteinExistence type="predicted"/>
<evidence type="ECO:0000313" key="3">
    <source>
        <dbReference type="EMBL" id="MCI4676113.1"/>
    </source>
</evidence>
<evidence type="ECO:0000256" key="1">
    <source>
        <dbReference type="SAM" id="Phobius"/>
    </source>
</evidence>
<accession>A0ABS9YZG8</accession>
<organism evidence="3 4">
    <name type="scientific">Candidatus Mycolicibacterium alkanivorans</name>
    <dbReference type="NCBI Taxonomy" id="2954114"/>
    <lineage>
        <taxon>Bacteria</taxon>
        <taxon>Bacillati</taxon>
        <taxon>Actinomycetota</taxon>
        <taxon>Actinomycetes</taxon>
        <taxon>Mycobacteriales</taxon>
        <taxon>Mycobacteriaceae</taxon>
        <taxon>Mycolicibacterium</taxon>
    </lineage>
</organism>
<reference evidence="3" key="1">
    <citation type="journal article" date="2022" name="ISME J.">
        <title>Identification of active gaseous-alkane degraders at natural gas seeps.</title>
        <authorList>
            <person name="Farhan Ul Haque M."/>
            <person name="Hernandez M."/>
            <person name="Crombie A.T."/>
            <person name="Murrell J.C."/>
        </authorList>
    </citation>
    <scope>NUCLEOTIDE SEQUENCE</scope>
    <source>
        <strain evidence="3">ANDR5</strain>
    </source>
</reference>
<gene>
    <name evidence="3" type="ORF">K9U37_15005</name>
</gene>